<feature type="transmembrane region" description="Helical" evidence="7">
    <location>
        <begin position="463"/>
        <end position="483"/>
    </location>
</feature>
<protein>
    <submittedName>
        <fullName evidence="12">Extracellular tail, of 10TM putative phosphate transporter</fullName>
    </submittedName>
</protein>
<feature type="domain" description="CSC1/OSCA1-like N-terminal transmembrane" evidence="10">
    <location>
        <begin position="10"/>
        <end position="158"/>
    </location>
</feature>
<evidence type="ECO:0000256" key="4">
    <source>
        <dbReference type="ARBA" id="ARBA00022692"/>
    </source>
</evidence>
<evidence type="ECO:0000256" key="7">
    <source>
        <dbReference type="SAM" id="Phobius"/>
    </source>
</evidence>
<comment type="subcellular location">
    <subcellularLocation>
        <location evidence="1">Membrane</location>
        <topology evidence="1">Multi-pass membrane protein</topology>
    </subcellularLocation>
</comment>
<feature type="transmembrane region" description="Helical" evidence="7">
    <location>
        <begin position="12"/>
        <end position="34"/>
    </location>
</feature>
<dbReference type="GO" id="GO:0005886">
    <property type="term" value="C:plasma membrane"/>
    <property type="evidence" value="ECO:0007669"/>
    <property type="project" value="TreeGrafter"/>
</dbReference>
<feature type="transmembrane region" description="Helical" evidence="7">
    <location>
        <begin position="652"/>
        <end position="669"/>
    </location>
</feature>
<dbReference type="InterPro" id="IPR032880">
    <property type="entry name" value="CSC1/OSCA1-like_N"/>
</dbReference>
<sequence length="859" mass="98134">MSAQGTSTLAVLTTLSANAILFGCFVGGFVILRLKFKRIYSPKSLFDLVPEDKKPEPLPKDPVRWIFVLLTKPHSFIIQQCGLDGYFFLRYLFIMGIVFLFGILIWIVLLPINATSGAGKTGLDQLSISNITHPKRYYAHAFMSWFFYGSVIYVIYRELFFFNSFRAAVLSSPKYATKRSSRTVLFQSVPDELLDEKQFYKLFNGVKRIFVSRNVRVLSGKVRKREFLALKLEKATSKLLQKAVKARLKAEKKHIEVENPNELETWVPKDKRPREKSGGFFSKKVDLIEKTREELKTVDREVRRLQKKFRLQPPKNSIFVEFEDQYSAQLAYQSVVHHTPMRMSPTYTGMEPGEIDWANMRLFWWERIVRRAIAVAAIVALIIFWAVPVAFVGVISNINNLTEKLKFLRFINNLPSWLLGVVTGLLPTVMLALLLMVLPMFIRAMAKIAGTVSVQETEHFTHTAYFGFLTINGFLVTALASSATSTVEHIINDPSLALQILAQNLPLSSNFYLSYLILQGLAISSGALFQVVGLFLHYILGTLFDNTLRKKWARFSGLGSVQWGTLFPPMVNLASITMVYAIISPMIFLFSAVAFALIYIAWCHNLTYVFVESADARGSHYPKALFQTFTGIYMGQVCLLGLFVVGKGWGPIVIQVIGLVFTVFAHIHLKMAFDKLLTVVPIDCMKPLDGVSQTWSFVGESDFRRKVLDRKFDKDTEKDLIADARETMDIQEELDRTVRYGENMTPLLADRDHKNVQKENFLIRYIRPDVFLNYRYVKKLIPATYNVENSTEEDPHAYNQPDISAKMPILWIPKDDFGWSTREIELNRKIVEMKDTDSGFNKKGNVIYLGPPPYETWVS</sequence>
<dbReference type="Pfam" id="PF12621">
    <property type="entry name" value="PHM7_ext"/>
    <property type="match status" value="1"/>
</dbReference>
<organism evidence="12 13">
    <name type="scientific">Metschnikowia aff. pulcherrima</name>
    <dbReference type="NCBI Taxonomy" id="2163413"/>
    <lineage>
        <taxon>Eukaryota</taxon>
        <taxon>Fungi</taxon>
        <taxon>Dikarya</taxon>
        <taxon>Ascomycota</taxon>
        <taxon>Saccharomycotina</taxon>
        <taxon>Pichiomycetes</taxon>
        <taxon>Metschnikowiaceae</taxon>
        <taxon>Metschnikowia</taxon>
    </lineage>
</organism>
<keyword evidence="5 7" id="KW-1133">Transmembrane helix</keyword>
<evidence type="ECO:0000259" key="8">
    <source>
        <dbReference type="Pfam" id="PF02714"/>
    </source>
</evidence>
<feature type="domain" description="CSC1/OSCA1-like cytosolic" evidence="11">
    <location>
        <begin position="181"/>
        <end position="359"/>
    </location>
</feature>
<feature type="transmembrane region" description="Helical" evidence="7">
    <location>
        <begin position="577"/>
        <end position="603"/>
    </location>
</feature>
<dbReference type="PANTHER" id="PTHR13018">
    <property type="entry name" value="PROBABLE MEMBRANE PROTEIN DUF221-RELATED"/>
    <property type="match status" value="1"/>
</dbReference>
<evidence type="ECO:0000259" key="10">
    <source>
        <dbReference type="Pfam" id="PF13967"/>
    </source>
</evidence>
<evidence type="ECO:0000259" key="11">
    <source>
        <dbReference type="Pfam" id="PF14703"/>
    </source>
</evidence>
<dbReference type="Proteomes" id="UP000292447">
    <property type="component" value="Chromosome VI"/>
</dbReference>
<feature type="transmembrane region" description="Helical" evidence="7">
    <location>
        <begin position="416"/>
        <end position="442"/>
    </location>
</feature>
<keyword evidence="13" id="KW-1185">Reference proteome</keyword>
<dbReference type="EMBL" id="CP034461">
    <property type="protein sequence ID" value="QBM90739.1"/>
    <property type="molecule type" value="Genomic_DNA"/>
</dbReference>
<gene>
    <name evidence="12" type="primary">MPUL0F03260</name>
    <name evidence="12" type="ORF">METSCH_F03260</name>
</gene>
<dbReference type="Pfam" id="PF13967">
    <property type="entry name" value="RSN1_TM"/>
    <property type="match status" value="1"/>
</dbReference>
<keyword evidence="3" id="KW-0813">Transport</keyword>
<evidence type="ECO:0000313" key="12">
    <source>
        <dbReference type="EMBL" id="QBM90739.1"/>
    </source>
</evidence>
<name>A0A4P6XU74_9ASCO</name>
<feature type="transmembrane region" description="Helical" evidence="7">
    <location>
        <begin position="88"/>
        <end position="109"/>
    </location>
</feature>
<feature type="domain" description="CSC1/OSCA1-like 7TM region" evidence="8">
    <location>
        <begin position="370"/>
        <end position="643"/>
    </location>
</feature>
<feature type="transmembrane region" description="Helical" evidence="7">
    <location>
        <begin position="624"/>
        <end position="646"/>
    </location>
</feature>
<dbReference type="PANTHER" id="PTHR13018:SF26">
    <property type="entry name" value="DOMAIN PROTEIN, PUTATIVE (AFU_ORTHOLOGUE AFUA_5G10920)-RELATED"/>
    <property type="match status" value="1"/>
</dbReference>
<dbReference type="InterPro" id="IPR045122">
    <property type="entry name" value="Csc1-like"/>
</dbReference>
<dbReference type="STRING" id="2163413.A0A4P6XU74"/>
<feature type="transmembrane region" description="Helical" evidence="7">
    <location>
        <begin position="512"/>
        <end position="540"/>
    </location>
</feature>
<dbReference type="InterPro" id="IPR003864">
    <property type="entry name" value="CSC1/OSCA1-like_7TM"/>
</dbReference>
<feature type="transmembrane region" description="Helical" evidence="7">
    <location>
        <begin position="137"/>
        <end position="156"/>
    </location>
</feature>
<dbReference type="InterPro" id="IPR022257">
    <property type="entry name" value="PHM7_ext"/>
</dbReference>
<evidence type="ECO:0000313" key="13">
    <source>
        <dbReference type="Proteomes" id="UP000292447"/>
    </source>
</evidence>
<evidence type="ECO:0000259" key="9">
    <source>
        <dbReference type="Pfam" id="PF12621"/>
    </source>
</evidence>
<feature type="transmembrane region" description="Helical" evidence="7">
    <location>
        <begin position="372"/>
        <end position="396"/>
    </location>
</feature>
<evidence type="ECO:0000256" key="1">
    <source>
        <dbReference type="ARBA" id="ARBA00004141"/>
    </source>
</evidence>
<evidence type="ECO:0000256" key="6">
    <source>
        <dbReference type="ARBA" id="ARBA00023136"/>
    </source>
</evidence>
<evidence type="ECO:0000256" key="3">
    <source>
        <dbReference type="ARBA" id="ARBA00022448"/>
    </source>
</evidence>
<evidence type="ECO:0000256" key="5">
    <source>
        <dbReference type="ARBA" id="ARBA00022989"/>
    </source>
</evidence>
<dbReference type="AlphaFoldDB" id="A0A4P6XU74"/>
<feature type="domain" description="10TM putative phosphate transporter extracellular tail" evidence="9">
    <location>
        <begin position="765"/>
        <end position="853"/>
    </location>
</feature>
<reference evidence="13" key="1">
    <citation type="submission" date="2019-03" db="EMBL/GenBank/DDBJ databases">
        <title>Snf2 controls pulcherriminic acid biosynthesis and connects pigmentation and antifungal activity of the yeast Metschnikowia pulcherrima.</title>
        <authorList>
            <person name="Gore-Lloyd D."/>
            <person name="Sumann I."/>
            <person name="Brachmann A.O."/>
            <person name="Schneeberger K."/>
            <person name="Ortiz-Merino R.A."/>
            <person name="Moreno-Beltran M."/>
            <person name="Schlaefli M."/>
            <person name="Kirner P."/>
            <person name="Santos Kron A."/>
            <person name="Wolfe K.H."/>
            <person name="Piel J."/>
            <person name="Ahrens C.H."/>
            <person name="Henk D."/>
            <person name="Freimoser F.M."/>
        </authorList>
    </citation>
    <scope>NUCLEOTIDE SEQUENCE [LARGE SCALE GENOMIC DNA]</scope>
    <source>
        <strain evidence="13">APC 1.2</strain>
    </source>
</reference>
<dbReference type="GO" id="GO:0005227">
    <property type="term" value="F:calcium-activated cation channel activity"/>
    <property type="evidence" value="ECO:0007669"/>
    <property type="project" value="InterPro"/>
</dbReference>
<dbReference type="Pfam" id="PF14703">
    <property type="entry name" value="PHM7_cyt"/>
    <property type="match status" value="1"/>
</dbReference>
<proteinExistence type="inferred from homology"/>
<keyword evidence="6 7" id="KW-0472">Membrane</keyword>
<accession>A0A4P6XU74</accession>
<keyword evidence="4 7" id="KW-0812">Transmembrane</keyword>
<dbReference type="InterPro" id="IPR027815">
    <property type="entry name" value="CSC1/OSCA1-like_cyt"/>
</dbReference>
<evidence type="ECO:0000256" key="2">
    <source>
        <dbReference type="ARBA" id="ARBA00007779"/>
    </source>
</evidence>
<dbReference type="Pfam" id="PF02714">
    <property type="entry name" value="RSN1_7TM"/>
    <property type="match status" value="1"/>
</dbReference>
<comment type="similarity">
    <text evidence="2">Belongs to the CSC1 (TC 1.A.17) family.</text>
</comment>